<proteinExistence type="predicted"/>
<dbReference type="Proteomes" id="UP001235269">
    <property type="component" value="Unassembled WGS sequence"/>
</dbReference>
<keyword evidence="2" id="KW-1185">Reference proteome</keyword>
<dbReference type="EMBL" id="JAUSWH010000002">
    <property type="protein sequence ID" value="MDQ0454663.1"/>
    <property type="molecule type" value="Genomic_DNA"/>
</dbReference>
<sequence length="131" mass="14392">MSRGFIKPVNGSFRMRIVKAGYDANNFSIPQNAVVFDSDALSYLQVFLSGSLLISSAQGAAKLVTWPSLGFIPIAWAAHKKDGAYIAPITTNRTDYNIGEVLVEADGLTVETRSLNYPVYLDYVVWRSQAL</sequence>
<accession>A0ABU0I8U7</accession>
<organism evidence="1 2">
    <name type="scientific">Rhizobium paknamense</name>
    <dbReference type="NCBI Taxonomy" id="1206817"/>
    <lineage>
        <taxon>Bacteria</taxon>
        <taxon>Pseudomonadati</taxon>
        <taxon>Pseudomonadota</taxon>
        <taxon>Alphaproteobacteria</taxon>
        <taxon>Hyphomicrobiales</taxon>
        <taxon>Rhizobiaceae</taxon>
        <taxon>Rhizobium/Agrobacterium group</taxon>
        <taxon>Rhizobium</taxon>
    </lineage>
</organism>
<name>A0ABU0I8U7_9HYPH</name>
<gene>
    <name evidence="1" type="ORF">QO005_000990</name>
</gene>
<evidence type="ECO:0000313" key="1">
    <source>
        <dbReference type="EMBL" id="MDQ0454663.1"/>
    </source>
</evidence>
<reference evidence="1 2" key="1">
    <citation type="submission" date="2023-07" db="EMBL/GenBank/DDBJ databases">
        <title>Genomic Encyclopedia of Type Strains, Phase IV (KMG-IV): sequencing the most valuable type-strain genomes for metagenomic binning, comparative biology and taxonomic classification.</title>
        <authorList>
            <person name="Goeker M."/>
        </authorList>
    </citation>
    <scope>NUCLEOTIDE SEQUENCE [LARGE SCALE GENOMIC DNA]</scope>
    <source>
        <strain evidence="1 2">DSM 100301</strain>
    </source>
</reference>
<comment type="caution">
    <text evidence="1">The sequence shown here is derived from an EMBL/GenBank/DDBJ whole genome shotgun (WGS) entry which is preliminary data.</text>
</comment>
<dbReference type="RefSeq" id="WP_307156868.1">
    <property type="nucleotide sequence ID" value="NZ_JAUSWH010000002.1"/>
</dbReference>
<evidence type="ECO:0000313" key="2">
    <source>
        <dbReference type="Proteomes" id="UP001235269"/>
    </source>
</evidence>
<protein>
    <submittedName>
        <fullName evidence="1">Uncharacterized protein</fullName>
    </submittedName>
</protein>